<protein>
    <submittedName>
        <fullName evidence="1">Uncharacterized protein</fullName>
    </submittedName>
</protein>
<evidence type="ECO:0000313" key="2">
    <source>
        <dbReference type="Proteomes" id="UP000256964"/>
    </source>
</evidence>
<accession>A0A371CWP9</accession>
<organism evidence="1 2">
    <name type="scientific">Lentinus brumalis</name>
    <dbReference type="NCBI Taxonomy" id="2498619"/>
    <lineage>
        <taxon>Eukaryota</taxon>
        <taxon>Fungi</taxon>
        <taxon>Dikarya</taxon>
        <taxon>Basidiomycota</taxon>
        <taxon>Agaricomycotina</taxon>
        <taxon>Agaricomycetes</taxon>
        <taxon>Polyporales</taxon>
        <taxon>Polyporaceae</taxon>
        <taxon>Lentinus</taxon>
    </lineage>
</organism>
<keyword evidence="2" id="KW-1185">Reference proteome</keyword>
<proteinExistence type="predicted"/>
<sequence>MSALSIQDRINFIRGIDIVAPHGHGFVHADGQDSAVVAAGSGLAFVGSLSAQSKASPAAQPNKQYDRWNNASGWLDYYKYVLESVGYAVQSFEFSRLSDVNSFQSVDNLVLKFAAESLAGEELVLFTTMVESLKQARNESAIRLFDSYSKSSNKANFQLGVASGHTQESTVLKLGVYRYSTEQNIDIDSVLFFKFGSQEVEFYAGNLAMVLNNSVYSDIRKEILEQLGPMAKLVKEIQL</sequence>
<dbReference type="OrthoDB" id="5983317at2759"/>
<gene>
    <name evidence="1" type="ORF">OH76DRAFT_1486865</name>
</gene>
<name>A0A371CWP9_9APHY</name>
<dbReference type="Proteomes" id="UP000256964">
    <property type="component" value="Unassembled WGS sequence"/>
</dbReference>
<dbReference type="AlphaFoldDB" id="A0A371CWP9"/>
<dbReference type="EMBL" id="KZ857446">
    <property type="protein sequence ID" value="RDX44714.1"/>
    <property type="molecule type" value="Genomic_DNA"/>
</dbReference>
<evidence type="ECO:0000313" key="1">
    <source>
        <dbReference type="EMBL" id="RDX44714.1"/>
    </source>
</evidence>
<reference evidence="1 2" key="1">
    <citation type="journal article" date="2018" name="Biotechnol. Biofuels">
        <title>Integrative visual omics of the white-rot fungus Polyporus brumalis exposes the biotechnological potential of its oxidative enzymes for delignifying raw plant biomass.</title>
        <authorList>
            <person name="Miyauchi S."/>
            <person name="Rancon A."/>
            <person name="Drula E."/>
            <person name="Hage H."/>
            <person name="Chaduli D."/>
            <person name="Favel A."/>
            <person name="Grisel S."/>
            <person name="Henrissat B."/>
            <person name="Herpoel-Gimbert I."/>
            <person name="Ruiz-Duenas F.J."/>
            <person name="Chevret D."/>
            <person name="Hainaut M."/>
            <person name="Lin J."/>
            <person name="Wang M."/>
            <person name="Pangilinan J."/>
            <person name="Lipzen A."/>
            <person name="Lesage-Meessen L."/>
            <person name="Navarro D."/>
            <person name="Riley R."/>
            <person name="Grigoriev I.V."/>
            <person name="Zhou S."/>
            <person name="Raouche S."/>
            <person name="Rosso M.N."/>
        </authorList>
    </citation>
    <scope>NUCLEOTIDE SEQUENCE [LARGE SCALE GENOMIC DNA]</scope>
    <source>
        <strain evidence="1 2">BRFM 1820</strain>
    </source>
</reference>